<keyword evidence="3 9" id="KW-1003">Cell membrane</keyword>
<keyword evidence="8 9" id="KW-0472">Membrane</keyword>
<dbReference type="Pfam" id="PF07549">
    <property type="entry name" value="Sec_GG"/>
    <property type="match status" value="1"/>
</dbReference>
<dbReference type="OrthoDB" id="9774769at2"/>
<reference evidence="12 13" key="1">
    <citation type="submission" date="2018-10" db="EMBL/GenBank/DDBJ databases">
        <title>Tessaracoccus antarcticuss sp. nov., isolated from sediment.</title>
        <authorList>
            <person name="Zhou L.Y."/>
            <person name="Du Z.J."/>
        </authorList>
    </citation>
    <scope>NUCLEOTIDE SEQUENCE [LARGE SCALE GENOMIC DNA]</scope>
    <source>
        <strain evidence="12 13">JDX10</strain>
    </source>
</reference>
<dbReference type="HAMAP" id="MF_01464_B">
    <property type="entry name" value="SecF_B"/>
    <property type="match status" value="1"/>
</dbReference>
<evidence type="ECO:0000256" key="6">
    <source>
        <dbReference type="ARBA" id="ARBA00022989"/>
    </source>
</evidence>
<sequence>MMSTTKLGLAHRLYTGKVSYDFIKNRKLWYAISAILLTVSILALVIRGLTLGIEFKGGTDFQAPTQVTASTVDDVRSAVDNFEVPDLGAQVFSIGTDAVRIQTRVLTPEETSTVRAAIAELTGAPPADVTYNAIGASWGQQVSQQAGIALVVFVVLVMLLIWVWFRDWKMSVAAIVALAHDLVITVGIYALVGFTVTPATVIGVLTILGYSLYDTVVVFDKIKENVAGLSDSNKTYSQAANLGVNQVLVRSINTTIIGVLPVASLLIAGSVLSSGPLQDLGLALFIGMIAGAYSSIFIATPVLSTLKEREPAQVEHRATLARRIERATAKSMRRSDDVVLEDGDAVAVTSTGGVRSQPRAASSRADRRKRPGTR</sequence>
<dbReference type="GO" id="GO:0065002">
    <property type="term" value="P:intracellular protein transmembrane transport"/>
    <property type="evidence" value="ECO:0007669"/>
    <property type="project" value="UniProtKB-UniRule"/>
</dbReference>
<dbReference type="GO" id="GO:0043952">
    <property type="term" value="P:protein transport by the Sec complex"/>
    <property type="evidence" value="ECO:0007669"/>
    <property type="project" value="UniProtKB-UniRule"/>
</dbReference>
<dbReference type="GO" id="GO:0006605">
    <property type="term" value="P:protein targeting"/>
    <property type="evidence" value="ECO:0007669"/>
    <property type="project" value="UniProtKB-UniRule"/>
</dbReference>
<name>A0A3M0G2F4_9ACTN</name>
<dbReference type="InterPro" id="IPR005665">
    <property type="entry name" value="SecF_bac"/>
</dbReference>
<evidence type="ECO:0000256" key="4">
    <source>
        <dbReference type="ARBA" id="ARBA00022692"/>
    </source>
</evidence>
<comment type="caution">
    <text evidence="12">The sequence shown here is derived from an EMBL/GenBank/DDBJ whole genome shotgun (WGS) entry which is preliminary data.</text>
</comment>
<feature type="transmembrane region" description="Helical" evidence="9">
    <location>
        <begin position="28"/>
        <end position="46"/>
    </location>
</feature>
<dbReference type="NCBIfam" id="TIGR00966">
    <property type="entry name" value="transloc_SecF"/>
    <property type="match status" value="1"/>
</dbReference>
<evidence type="ECO:0000256" key="7">
    <source>
        <dbReference type="ARBA" id="ARBA00023010"/>
    </source>
</evidence>
<evidence type="ECO:0000256" key="9">
    <source>
        <dbReference type="HAMAP-Rule" id="MF_01464"/>
    </source>
</evidence>
<organism evidence="12 13">
    <name type="scientific">Tessaracoccus antarcticus</name>
    <dbReference type="NCBI Taxonomy" id="2479848"/>
    <lineage>
        <taxon>Bacteria</taxon>
        <taxon>Bacillati</taxon>
        <taxon>Actinomycetota</taxon>
        <taxon>Actinomycetes</taxon>
        <taxon>Propionibacteriales</taxon>
        <taxon>Propionibacteriaceae</taxon>
        <taxon>Tessaracoccus</taxon>
    </lineage>
</organism>
<keyword evidence="7 9" id="KW-0811">Translocation</keyword>
<evidence type="ECO:0000256" key="1">
    <source>
        <dbReference type="ARBA" id="ARBA00004651"/>
    </source>
</evidence>
<comment type="subcellular location">
    <subcellularLocation>
        <location evidence="1 9">Cell membrane</location>
        <topology evidence="1 9">Multi-pass membrane protein</topology>
    </subcellularLocation>
</comment>
<evidence type="ECO:0000256" key="5">
    <source>
        <dbReference type="ARBA" id="ARBA00022927"/>
    </source>
</evidence>
<dbReference type="PANTHER" id="PTHR30081">
    <property type="entry name" value="PROTEIN-EXPORT MEMBRANE PROTEIN SEC"/>
    <property type="match status" value="1"/>
</dbReference>
<dbReference type="InterPro" id="IPR055344">
    <property type="entry name" value="SecD_SecF_C_bact"/>
</dbReference>
<evidence type="ECO:0000256" key="3">
    <source>
        <dbReference type="ARBA" id="ARBA00022475"/>
    </source>
</evidence>
<dbReference type="Proteomes" id="UP000275256">
    <property type="component" value="Unassembled WGS sequence"/>
</dbReference>
<dbReference type="Pfam" id="PF02355">
    <property type="entry name" value="SecD_SecF_C"/>
    <property type="match status" value="1"/>
</dbReference>
<keyword evidence="6 9" id="KW-1133">Transmembrane helix</keyword>
<dbReference type="GO" id="GO:0015450">
    <property type="term" value="F:protein-transporting ATPase activity"/>
    <property type="evidence" value="ECO:0007669"/>
    <property type="project" value="InterPro"/>
</dbReference>
<dbReference type="PANTHER" id="PTHR30081:SF8">
    <property type="entry name" value="PROTEIN TRANSLOCASE SUBUNIT SECF"/>
    <property type="match status" value="1"/>
</dbReference>
<feature type="transmembrane region" description="Helical" evidence="9">
    <location>
        <begin position="198"/>
        <end position="219"/>
    </location>
</feature>
<dbReference type="PRINTS" id="PR01755">
    <property type="entry name" value="SECFTRNLCASE"/>
</dbReference>
<feature type="domain" description="Protein export membrane protein SecD/SecF C-terminal" evidence="11">
    <location>
        <begin position="128"/>
        <end position="308"/>
    </location>
</feature>
<gene>
    <name evidence="9 12" type="primary">secF</name>
    <name evidence="12" type="ORF">EAX62_11540</name>
</gene>
<dbReference type="InterPro" id="IPR048634">
    <property type="entry name" value="SecD_SecF_C"/>
</dbReference>
<proteinExistence type="inferred from homology"/>
<evidence type="ECO:0000313" key="12">
    <source>
        <dbReference type="EMBL" id="RMB58758.1"/>
    </source>
</evidence>
<feature type="transmembrane region" description="Helical" evidence="9">
    <location>
        <begin position="172"/>
        <end position="192"/>
    </location>
</feature>
<keyword evidence="5 9" id="KW-0653">Protein transport</keyword>
<feature type="transmembrane region" description="Helical" evidence="9">
    <location>
        <begin position="146"/>
        <end position="165"/>
    </location>
</feature>
<comment type="function">
    <text evidence="9">Part of the Sec protein translocase complex. Interacts with the SecYEG preprotein conducting channel. SecDF uses the proton motive force (PMF) to complete protein translocation after the ATP-dependent function of SecA.</text>
</comment>
<evidence type="ECO:0000256" key="10">
    <source>
        <dbReference type="SAM" id="MobiDB-lite"/>
    </source>
</evidence>
<keyword evidence="2 9" id="KW-0813">Transport</keyword>
<protein>
    <recommendedName>
        <fullName evidence="9">Protein-export membrane protein SecF</fullName>
    </recommendedName>
</protein>
<dbReference type="InterPro" id="IPR022813">
    <property type="entry name" value="SecD/SecF_arch_bac"/>
</dbReference>
<dbReference type="NCBIfam" id="TIGR00916">
    <property type="entry name" value="2A0604s01"/>
    <property type="match status" value="1"/>
</dbReference>
<dbReference type="SUPFAM" id="SSF82866">
    <property type="entry name" value="Multidrug efflux transporter AcrB transmembrane domain"/>
    <property type="match status" value="1"/>
</dbReference>
<dbReference type="EMBL" id="REFW01000003">
    <property type="protein sequence ID" value="RMB58758.1"/>
    <property type="molecule type" value="Genomic_DNA"/>
</dbReference>
<keyword evidence="13" id="KW-1185">Reference proteome</keyword>
<dbReference type="AlphaFoldDB" id="A0A3M0G2F4"/>
<feature type="transmembrane region" description="Helical" evidence="9">
    <location>
        <begin position="280"/>
        <end position="303"/>
    </location>
</feature>
<evidence type="ECO:0000256" key="8">
    <source>
        <dbReference type="ARBA" id="ARBA00023136"/>
    </source>
</evidence>
<comment type="similarity">
    <text evidence="9">Belongs to the SecD/SecF family. SecF subfamily.</text>
</comment>
<feature type="transmembrane region" description="Helical" evidence="9">
    <location>
        <begin position="255"/>
        <end position="274"/>
    </location>
</feature>
<keyword evidence="4 9" id="KW-0812">Transmembrane</keyword>
<evidence type="ECO:0000313" key="13">
    <source>
        <dbReference type="Proteomes" id="UP000275256"/>
    </source>
</evidence>
<dbReference type="InterPro" id="IPR022645">
    <property type="entry name" value="SecD/SecF_bac"/>
</dbReference>
<feature type="region of interest" description="Disordered" evidence="10">
    <location>
        <begin position="349"/>
        <end position="374"/>
    </location>
</feature>
<dbReference type="Gene3D" id="1.20.1640.10">
    <property type="entry name" value="Multidrug efflux transporter AcrB transmembrane domain"/>
    <property type="match status" value="1"/>
</dbReference>
<comment type="subunit">
    <text evidence="9">Forms a complex with SecD. Part of the essential Sec protein translocation apparatus which comprises SecA, SecYEG and auxiliary proteins SecDF. Other proteins may also be involved.</text>
</comment>
<dbReference type="InterPro" id="IPR022646">
    <property type="entry name" value="SecD/SecF_CS"/>
</dbReference>
<evidence type="ECO:0000259" key="11">
    <source>
        <dbReference type="Pfam" id="PF02355"/>
    </source>
</evidence>
<dbReference type="GO" id="GO:0005886">
    <property type="term" value="C:plasma membrane"/>
    <property type="evidence" value="ECO:0007669"/>
    <property type="project" value="UniProtKB-SubCell"/>
</dbReference>
<accession>A0A3M0G2F4</accession>
<evidence type="ECO:0000256" key="2">
    <source>
        <dbReference type="ARBA" id="ARBA00022448"/>
    </source>
</evidence>